<reference evidence="1" key="2">
    <citation type="submission" date="2019-11" db="EMBL/GenBank/DDBJ databases">
        <title>Improved Assembly of Tolypothrix boutellei genome.</title>
        <authorList>
            <person name="Sarangi A.N."/>
            <person name="Mukherjee M."/>
            <person name="Ghosh S."/>
            <person name="Singh D."/>
            <person name="Das A."/>
            <person name="Kant S."/>
            <person name="Prusty A."/>
            <person name="Tripathy S."/>
        </authorList>
    </citation>
    <scope>NUCLEOTIDE SEQUENCE</scope>
    <source>
        <strain evidence="1">VB521301</strain>
    </source>
</reference>
<dbReference type="RefSeq" id="WP_050045185.1">
    <property type="nucleotide sequence ID" value="NZ_JHEG04000001.1"/>
</dbReference>
<keyword evidence="2" id="KW-1185">Reference proteome</keyword>
<sequence length="338" mass="40262">MHVIRLTTPVAFIIFKRPHTTEKVFEAIRQVKPYKLFIIADGPRQDRPSEAEKCEATRAIIDRVDWDCEVLKNYSEINLGCGKRVSSGLDWVFEHVEEAIILEDDCLPHPTFFRFCEELLERYRYDERIGTISGQNIQFGRKRDEYSYYFSHYNHVWGWATWKRAWKDFDLDMKKWSEIKEKGYLNNILTNTRTTYKWTKELQSTYDAMVDGLFNVWAYQWQLTCWMHNYLGIISNVNLISNIGFGSESTHTSGTRSRHANMPTEAVEFPLKHPPYMIRHLQADNFTQKTLFSYLHASLLQRFIWKMQKVLEDRYSKSLQRNLLFCCTSTDKKVELRR</sequence>
<dbReference type="OrthoDB" id="5180856at2"/>
<gene>
    <name evidence="1" type="ORF">DA73_0400024930</name>
</gene>
<dbReference type="Gene3D" id="3.90.550.10">
    <property type="entry name" value="Spore Coat Polysaccharide Biosynthesis Protein SpsA, Chain A"/>
    <property type="match status" value="1"/>
</dbReference>
<proteinExistence type="predicted"/>
<name>A0A8S9T9R5_9CYAN</name>
<accession>A0A8S9T9R5</accession>
<organism evidence="1 2">
    <name type="scientific">Tolypothrix bouteillei VB521301</name>
    <dbReference type="NCBI Taxonomy" id="1479485"/>
    <lineage>
        <taxon>Bacteria</taxon>
        <taxon>Bacillati</taxon>
        <taxon>Cyanobacteriota</taxon>
        <taxon>Cyanophyceae</taxon>
        <taxon>Nostocales</taxon>
        <taxon>Tolypothrichaceae</taxon>
        <taxon>Tolypothrix</taxon>
    </lineage>
</organism>
<reference evidence="1" key="1">
    <citation type="journal article" date="2015" name="Genome Announc.">
        <title>Draft Genome Sequence of Tolypothrix boutellei Strain VB521301.</title>
        <authorList>
            <person name="Chandrababunaidu M.M."/>
            <person name="Singh D."/>
            <person name="Sen D."/>
            <person name="Bhan S."/>
            <person name="Das S."/>
            <person name="Gupta A."/>
            <person name="Adhikary S.P."/>
            <person name="Tripathy S."/>
        </authorList>
    </citation>
    <scope>NUCLEOTIDE SEQUENCE</scope>
    <source>
        <strain evidence="1">VB521301</strain>
    </source>
</reference>
<evidence type="ECO:0000313" key="2">
    <source>
        <dbReference type="Proteomes" id="UP000029738"/>
    </source>
</evidence>
<comment type="caution">
    <text evidence="1">The sequence shown here is derived from an EMBL/GenBank/DDBJ whole genome shotgun (WGS) entry which is preliminary data.</text>
</comment>
<dbReference type="SUPFAM" id="SSF53448">
    <property type="entry name" value="Nucleotide-diphospho-sugar transferases"/>
    <property type="match status" value="1"/>
</dbReference>
<dbReference type="AlphaFoldDB" id="A0A8S9T9R5"/>
<dbReference type="EMBL" id="JHEG04000001">
    <property type="protein sequence ID" value="KAF3888372.1"/>
    <property type="molecule type" value="Genomic_DNA"/>
</dbReference>
<protein>
    <submittedName>
        <fullName evidence="1">Glycosyltransferase family 2 protein</fullName>
    </submittedName>
</protein>
<dbReference type="InterPro" id="IPR029044">
    <property type="entry name" value="Nucleotide-diphossugar_trans"/>
</dbReference>
<dbReference type="Proteomes" id="UP000029738">
    <property type="component" value="Unassembled WGS sequence"/>
</dbReference>
<evidence type="ECO:0000313" key="1">
    <source>
        <dbReference type="EMBL" id="KAF3888372.1"/>
    </source>
</evidence>